<evidence type="ECO:0000313" key="2">
    <source>
        <dbReference type="EMBL" id="KHK93418.1"/>
    </source>
</evidence>
<dbReference type="RefSeq" id="WP_039279452.1">
    <property type="nucleotide sequence ID" value="NZ_JTDI01000001.1"/>
</dbReference>
<dbReference type="EMBL" id="JTDI01000001">
    <property type="protein sequence ID" value="KHK93418.1"/>
    <property type="molecule type" value="Genomic_DNA"/>
</dbReference>
<dbReference type="AlphaFoldDB" id="A0A0B1ZW59"/>
<dbReference type="Proteomes" id="UP000031057">
    <property type="component" value="Unassembled WGS sequence"/>
</dbReference>
<gene>
    <name evidence="2" type="ORF">LK12_03850</name>
</gene>
<accession>A0A0B1ZW59</accession>
<comment type="caution">
    <text evidence="2">The sequence shown here is derived from an EMBL/GenBank/DDBJ whole genome shotgun (WGS) entry which is preliminary data.</text>
</comment>
<feature type="transmembrane region" description="Helical" evidence="1">
    <location>
        <begin position="47"/>
        <end position="65"/>
    </location>
</feature>
<keyword evidence="1" id="KW-0812">Transmembrane</keyword>
<sequence length="94" mass="9876">MRNKQRLDNALASLGSSADPALPDGFMDGVWMRVGQMEAVSAQRTRFVLFAAMAFIGLGAGFGTTQAPAHAEPSGYQLVEGANMSPAALLHVEP</sequence>
<dbReference type="STRING" id="1348853.LK12_03850"/>
<reference evidence="2 3" key="1">
    <citation type="submission" date="2014-10" db="EMBL/GenBank/DDBJ databases">
        <title>Genome sequence of Novosphingobium malaysiense MUSC 273(T).</title>
        <authorList>
            <person name="Lee L.-H."/>
        </authorList>
    </citation>
    <scope>NUCLEOTIDE SEQUENCE [LARGE SCALE GENOMIC DNA]</scope>
    <source>
        <strain evidence="2 3">MUSC 273</strain>
    </source>
</reference>
<evidence type="ECO:0000313" key="3">
    <source>
        <dbReference type="Proteomes" id="UP000031057"/>
    </source>
</evidence>
<proteinExistence type="predicted"/>
<evidence type="ECO:0000256" key="1">
    <source>
        <dbReference type="SAM" id="Phobius"/>
    </source>
</evidence>
<keyword evidence="1" id="KW-1133">Transmembrane helix</keyword>
<name>A0A0B1ZW59_9SPHN</name>
<keyword evidence="1" id="KW-0472">Membrane</keyword>
<protein>
    <submittedName>
        <fullName evidence="2">Uncharacterized protein</fullName>
    </submittedName>
</protein>
<keyword evidence="3" id="KW-1185">Reference proteome</keyword>
<organism evidence="2 3">
    <name type="scientific">Novosphingobium malaysiense</name>
    <dbReference type="NCBI Taxonomy" id="1348853"/>
    <lineage>
        <taxon>Bacteria</taxon>
        <taxon>Pseudomonadati</taxon>
        <taxon>Pseudomonadota</taxon>
        <taxon>Alphaproteobacteria</taxon>
        <taxon>Sphingomonadales</taxon>
        <taxon>Sphingomonadaceae</taxon>
        <taxon>Novosphingobium</taxon>
    </lineage>
</organism>